<sequence>MRSSETPLPMLSWPQAMALFSGEHADMIRRKAIEKHADLILIRSGVRVSVVLYGPRCGITSPDGFVPGTGTVIGITRSRRVSQ</sequence>
<proteinExistence type="predicted"/>
<evidence type="ECO:0000313" key="1">
    <source>
        <dbReference type="EMBL" id="KKL88253.1"/>
    </source>
</evidence>
<reference evidence="1" key="1">
    <citation type="journal article" date="2015" name="Nature">
        <title>Complex archaea that bridge the gap between prokaryotes and eukaryotes.</title>
        <authorList>
            <person name="Spang A."/>
            <person name="Saw J.H."/>
            <person name="Jorgensen S.L."/>
            <person name="Zaremba-Niedzwiedzka K."/>
            <person name="Martijn J."/>
            <person name="Lind A.E."/>
            <person name="van Eijk R."/>
            <person name="Schleper C."/>
            <person name="Guy L."/>
            <person name="Ettema T.J."/>
        </authorList>
    </citation>
    <scope>NUCLEOTIDE SEQUENCE</scope>
</reference>
<name>A0A0F9FPV9_9ZZZZ</name>
<protein>
    <submittedName>
        <fullName evidence="1">Uncharacterized protein</fullName>
    </submittedName>
</protein>
<accession>A0A0F9FPV9</accession>
<organism evidence="1">
    <name type="scientific">marine sediment metagenome</name>
    <dbReference type="NCBI Taxonomy" id="412755"/>
    <lineage>
        <taxon>unclassified sequences</taxon>
        <taxon>metagenomes</taxon>
        <taxon>ecological metagenomes</taxon>
    </lineage>
</organism>
<dbReference type="AlphaFoldDB" id="A0A0F9FPV9"/>
<gene>
    <name evidence="1" type="ORF">LCGC14_1926540</name>
</gene>
<dbReference type="EMBL" id="LAZR01020616">
    <property type="protein sequence ID" value="KKL88253.1"/>
    <property type="molecule type" value="Genomic_DNA"/>
</dbReference>
<comment type="caution">
    <text evidence="1">The sequence shown here is derived from an EMBL/GenBank/DDBJ whole genome shotgun (WGS) entry which is preliminary data.</text>
</comment>